<dbReference type="AlphaFoldDB" id="A0A2H3KBA2"/>
<sequence>MQKALFFYFLLTSLFVNSQINPAHNERAPLFPDCNNIQSGQDESCFYQKLQDFVFQNFKLPNDLPQNYKGEIIVLFEVDKMGKFNIIYTDTDQKSLNTSCQHVFEKLPIIQPATFNGMPTYSKFTIRIKIPLEPFKPTSSTPNAIKRPLNELTELDQLYLKKFEKPLYNSHLNIPFSHSYYAQFEPSINAIGLNNHTASKPYSYHEVAPYFDFDKAFKAIDKKAGSWVGRKFWNENMVQIQGQDYWFTLNPVFDVQLGKSIEKKPQNTYQNTRAIQLQGGLGHNLNFTTTIYESQARFADYYNQLSQSLKPAGGNPAVVPGLGIVKEFGTNSFDMPSADAHLNFVPSKFMDFQLGYGRNFIGDGYRSLLEGDGSNPYPFFKINTKFWKIKYTNTYMWLKDVRNETLIDKAYSTKYMANHFLSWNVSNRLNLGFFESVVWSNTNGRGFDINFANPIVFYRTVEFASSSKAGNALLGFTAKYKYNNNIHLYSQFLIDEFSFSEIKAARKSWKNKWGYQLGAKYYNAFNINNLTLQLEYNHVRPYVYSHLDPLTNYGNTNLSMGHQWGGNFEELVAIARYHQGRWFANGQLTIGKRGLDYDTSNTNYGSNIYLSYQSNRPYNEGVTVGQGNKTTLAIAQLQAGYLINPATNIKVFGHLVYRNFNPLQDNSAAFKDTTIWFTFGIRSDIFNMYFDY</sequence>
<reference evidence="2 3" key="1">
    <citation type="submission" date="2017-09" db="EMBL/GenBank/DDBJ databases">
        <title>Whole genomes of Flavobacteriaceae.</title>
        <authorList>
            <person name="Stine C."/>
            <person name="Li C."/>
            <person name="Tadesse D."/>
        </authorList>
    </citation>
    <scope>NUCLEOTIDE SEQUENCE [LARGE SCALE GENOMIC DNA]</scope>
    <source>
        <strain evidence="2 3">ATCC 35036</strain>
    </source>
</reference>
<protein>
    <submittedName>
        <fullName evidence="2">Gliding motility protein RemB</fullName>
    </submittedName>
</protein>
<comment type="caution">
    <text evidence="2">The sequence shown here is derived from an EMBL/GenBank/DDBJ whole genome shotgun (WGS) entry which is preliminary data.</text>
</comment>
<evidence type="ECO:0000313" key="3">
    <source>
        <dbReference type="Proteomes" id="UP000220828"/>
    </source>
</evidence>
<dbReference type="RefSeq" id="WP_097554187.1">
    <property type="nucleotide sequence ID" value="NZ_PCMW01000046.1"/>
</dbReference>
<name>A0A2H3KBA2_9FLAO</name>
<feature type="signal peptide" evidence="1">
    <location>
        <begin position="1"/>
        <end position="18"/>
    </location>
</feature>
<evidence type="ECO:0000313" key="2">
    <source>
        <dbReference type="EMBL" id="PDS24205.1"/>
    </source>
</evidence>
<evidence type="ECO:0000256" key="1">
    <source>
        <dbReference type="SAM" id="SignalP"/>
    </source>
</evidence>
<keyword evidence="1" id="KW-0732">Signal</keyword>
<accession>A0A2H3KBA2</accession>
<proteinExistence type="predicted"/>
<dbReference type="OrthoDB" id="9808260at2"/>
<dbReference type="InterPro" id="IPR038636">
    <property type="entry name" value="Wzi_sf"/>
</dbReference>
<dbReference type="Proteomes" id="UP000220828">
    <property type="component" value="Unassembled WGS sequence"/>
</dbReference>
<gene>
    <name evidence="2" type="ORF">B0A77_08705</name>
</gene>
<feature type="chain" id="PRO_5013877514" evidence="1">
    <location>
        <begin position="19"/>
        <end position="692"/>
    </location>
</feature>
<dbReference type="EMBL" id="PCMW01000046">
    <property type="protein sequence ID" value="PDS24205.1"/>
    <property type="molecule type" value="Genomic_DNA"/>
</dbReference>
<organism evidence="2 3">
    <name type="scientific">Flavobacterium branchiophilum</name>
    <dbReference type="NCBI Taxonomy" id="55197"/>
    <lineage>
        <taxon>Bacteria</taxon>
        <taxon>Pseudomonadati</taxon>
        <taxon>Bacteroidota</taxon>
        <taxon>Flavobacteriia</taxon>
        <taxon>Flavobacteriales</taxon>
        <taxon>Flavobacteriaceae</taxon>
        <taxon>Flavobacterium</taxon>
    </lineage>
</organism>
<dbReference type="Gene3D" id="2.40.160.130">
    <property type="entry name" value="Capsule assembly protein Wzi"/>
    <property type="match status" value="1"/>
</dbReference>